<dbReference type="Proteomes" id="UP000036867">
    <property type="component" value="Unassembled WGS sequence"/>
</dbReference>
<feature type="domain" description="Calcineurin-like phosphoesterase" evidence="1">
    <location>
        <begin position="13"/>
        <end position="196"/>
    </location>
</feature>
<dbReference type="InterPro" id="IPR036028">
    <property type="entry name" value="SH3-like_dom_sf"/>
</dbReference>
<dbReference type="SUPFAM" id="SSF50044">
    <property type="entry name" value="SH3-domain"/>
    <property type="match status" value="1"/>
</dbReference>
<dbReference type="GO" id="GO:0110154">
    <property type="term" value="P:RNA decapping"/>
    <property type="evidence" value="ECO:0007669"/>
    <property type="project" value="TreeGrafter"/>
</dbReference>
<name>A0A0M0LGF3_9BACL</name>
<keyword evidence="3" id="KW-1185">Reference proteome</keyword>
<reference evidence="3" key="1">
    <citation type="submission" date="2015-08" db="EMBL/GenBank/DDBJ databases">
        <title>Fjat-10028 dsm 16317.</title>
        <authorList>
            <person name="Liu B."/>
            <person name="Wang J."/>
            <person name="Zhu Y."/>
            <person name="Liu G."/>
            <person name="Chen Q."/>
            <person name="Chen Z."/>
            <person name="Lan J."/>
            <person name="Che J."/>
            <person name="Ge C."/>
            <person name="Shi H."/>
            <person name="Pan Z."/>
            <person name="Liu X."/>
        </authorList>
    </citation>
    <scope>NUCLEOTIDE SEQUENCE [LARGE SCALE GENOMIC DNA]</scope>
    <source>
        <strain evidence="3">DSM 16317</strain>
    </source>
</reference>
<sequence length="361" mass="42211">MKVKKVHVEKEKRVIIVSDIHASLDLFKRLLHKVTYTTNDYLIINGDMCEKGENSLEVVEYIRTLCNHSSNVYVTKGNCDVLFRYVENGDQSILPYIEKRKNSILNDMLATNHKPLNDFENLEQLTQYYRLHFGEILTWLEQLPHAIETEEFIVIHAGIENKEDWQQTEEAFALQAGAFYEKNHQADKMVIVGHWPVVNYRFNKKTSHLPLIDWDKKITAIDGGNRIKEDGQINALIIQDNQYTSYYVDDLTNEVIIKKDHFDTTNRIGTVTYPYYEMQIIQQDQYFTLCENINLHQQQWIKNEYLQIVDGKATCTRGISTTFLSVQELEKVWLLNDSTDGYILIKNSIGEIGWIPKECVF</sequence>
<dbReference type="InterPro" id="IPR050126">
    <property type="entry name" value="Ap4A_hydrolase"/>
</dbReference>
<dbReference type="Pfam" id="PF00149">
    <property type="entry name" value="Metallophos"/>
    <property type="match status" value="1"/>
</dbReference>
<dbReference type="Gene3D" id="3.60.21.10">
    <property type="match status" value="1"/>
</dbReference>
<protein>
    <recommendedName>
        <fullName evidence="1">Calcineurin-like phosphoesterase domain-containing protein</fullName>
    </recommendedName>
</protein>
<dbReference type="RefSeq" id="WP_053418158.1">
    <property type="nucleotide sequence ID" value="NZ_LILB01000005.1"/>
</dbReference>
<evidence type="ECO:0000313" key="3">
    <source>
        <dbReference type="Proteomes" id="UP000036867"/>
    </source>
</evidence>
<comment type="caution">
    <text evidence="2">The sequence shown here is derived from an EMBL/GenBank/DDBJ whole genome shotgun (WGS) entry which is preliminary data.</text>
</comment>
<gene>
    <name evidence="2" type="ORF">AMD00_16905</name>
</gene>
<organism evidence="2 3">
    <name type="scientific">Viridibacillus arvi</name>
    <dbReference type="NCBI Taxonomy" id="263475"/>
    <lineage>
        <taxon>Bacteria</taxon>
        <taxon>Bacillati</taxon>
        <taxon>Bacillota</taxon>
        <taxon>Bacilli</taxon>
        <taxon>Bacillales</taxon>
        <taxon>Caryophanaceae</taxon>
        <taxon>Viridibacillus</taxon>
    </lineage>
</organism>
<dbReference type="GeneID" id="301137773"/>
<proteinExistence type="predicted"/>
<dbReference type="EMBL" id="LILB01000005">
    <property type="protein sequence ID" value="KOO49977.1"/>
    <property type="molecule type" value="Genomic_DNA"/>
</dbReference>
<dbReference type="GO" id="GO:0008803">
    <property type="term" value="F:bis(5'-nucleosyl)-tetraphosphatase (symmetrical) activity"/>
    <property type="evidence" value="ECO:0007669"/>
    <property type="project" value="TreeGrafter"/>
</dbReference>
<evidence type="ECO:0000313" key="2">
    <source>
        <dbReference type="EMBL" id="KOO49977.1"/>
    </source>
</evidence>
<dbReference type="AlphaFoldDB" id="A0A0M0LGF3"/>
<dbReference type="InterPro" id="IPR029052">
    <property type="entry name" value="Metallo-depent_PP-like"/>
</dbReference>
<dbReference type="PANTHER" id="PTHR42850">
    <property type="entry name" value="METALLOPHOSPHOESTERASE"/>
    <property type="match status" value="1"/>
</dbReference>
<evidence type="ECO:0000259" key="1">
    <source>
        <dbReference type="Pfam" id="PF00149"/>
    </source>
</evidence>
<accession>A0A0M0LGF3</accession>
<dbReference type="PATRIC" id="fig|263475.3.peg.4675"/>
<dbReference type="InterPro" id="IPR004843">
    <property type="entry name" value="Calcineurin-like_PHP"/>
</dbReference>
<dbReference type="PANTHER" id="PTHR42850:SF4">
    <property type="entry name" value="ZINC-DEPENDENT ENDOPOLYPHOSPHATASE"/>
    <property type="match status" value="1"/>
</dbReference>
<dbReference type="GO" id="GO:0016791">
    <property type="term" value="F:phosphatase activity"/>
    <property type="evidence" value="ECO:0007669"/>
    <property type="project" value="TreeGrafter"/>
</dbReference>
<dbReference type="OrthoDB" id="384253at2"/>
<dbReference type="STRING" id="263475.AMD00_16905"/>
<dbReference type="SUPFAM" id="SSF56300">
    <property type="entry name" value="Metallo-dependent phosphatases"/>
    <property type="match status" value="1"/>
</dbReference>
<dbReference type="GO" id="GO:0005737">
    <property type="term" value="C:cytoplasm"/>
    <property type="evidence" value="ECO:0007669"/>
    <property type="project" value="TreeGrafter"/>
</dbReference>